<evidence type="ECO:0000256" key="1">
    <source>
        <dbReference type="ARBA" id="ARBA00005466"/>
    </source>
</evidence>
<dbReference type="OrthoDB" id="415825at2759"/>
<dbReference type="InterPro" id="IPR006094">
    <property type="entry name" value="Oxid_FAD_bind_N"/>
</dbReference>
<evidence type="ECO:0000256" key="3">
    <source>
        <dbReference type="ARBA" id="ARBA00022827"/>
    </source>
</evidence>
<dbReference type="Proteomes" id="UP000635477">
    <property type="component" value="Unassembled WGS sequence"/>
</dbReference>
<evidence type="ECO:0000256" key="5">
    <source>
        <dbReference type="SAM" id="SignalP"/>
    </source>
</evidence>
<keyword evidence="5" id="KW-0732">Signal</keyword>
<dbReference type="Gene3D" id="3.30.465.10">
    <property type="match status" value="1"/>
</dbReference>
<gene>
    <name evidence="7" type="ORF">FZEAL_10466</name>
</gene>
<dbReference type="InterPro" id="IPR036318">
    <property type="entry name" value="FAD-bd_PCMH-like_sf"/>
</dbReference>
<feature type="signal peptide" evidence="5">
    <location>
        <begin position="1"/>
        <end position="29"/>
    </location>
</feature>
<organism evidence="7 8">
    <name type="scientific">Fusarium zealandicum</name>
    <dbReference type="NCBI Taxonomy" id="1053134"/>
    <lineage>
        <taxon>Eukaryota</taxon>
        <taxon>Fungi</taxon>
        <taxon>Dikarya</taxon>
        <taxon>Ascomycota</taxon>
        <taxon>Pezizomycotina</taxon>
        <taxon>Sordariomycetes</taxon>
        <taxon>Hypocreomycetidae</taxon>
        <taxon>Hypocreales</taxon>
        <taxon>Nectriaceae</taxon>
        <taxon>Fusarium</taxon>
        <taxon>Fusarium staphyleae species complex</taxon>
    </lineage>
</organism>
<evidence type="ECO:0000256" key="4">
    <source>
        <dbReference type="ARBA" id="ARBA00023002"/>
    </source>
</evidence>
<dbReference type="InterPro" id="IPR012951">
    <property type="entry name" value="BBE"/>
</dbReference>
<keyword evidence="3" id="KW-0274">FAD</keyword>
<keyword evidence="4" id="KW-0560">Oxidoreductase</keyword>
<dbReference type="GO" id="GO:0016491">
    <property type="term" value="F:oxidoreductase activity"/>
    <property type="evidence" value="ECO:0007669"/>
    <property type="project" value="UniProtKB-KW"/>
</dbReference>
<keyword evidence="2" id="KW-0285">Flavoprotein</keyword>
<dbReference type="SUPFAM" id="SSF56176">
    <property type="entry name" value="FAD-binding/transporter-associated domain-like"/>
    <property type="match status" value="1"/>
</dbReference>
<dbReference type="AlphaFoldDB" id="A0A8H4XAG0"/>
<keyword evidence="8" id="KW-1185">Reference proteome</keyword>
<dbReference type="InterPro" id="IPR016169">
    <property type="entry name" value="FAD-bd_PCMH_sub2"/>
</dbReference>
<dbReference type="PANTHER" id="PTHR42973">
    <property type="entry name" value="BINDING OXIDOREDUCTASE, PUTATIVE (AFU_ORTHOLOGUE AFUA_1G17690)-RELATED"/>
    <property type="match status" value="1"/>
</dbReference>
<reference evidence="7" key="2">
    <citation type="submission" date="2020-05" db="EMBL/GenBank/DDBJ databases">
        <authorList>
            <person name="Kim H.-S."/>
            <person name="Proctor R.H."/>
            <person name="Brown D.W."/>
        </authorList>
    </citation>
    <scope>NUCLEOTIDE SEQUENCE</scope>
    <source>
        <strain evidence="7">NRRL 22465</strain>
    </source>
</reference>
<dbReference type="Gene3D" id="3.40.462.20">
    <property type="match status" value="1"/>
</dbReference>
<feature type="chain" id="PRO_5034262788" description="FAD-binding PCMH-type domain-containing protein" evidence="5">
    <location>
        <begin position="30"/>
        <end position="495"/>
    </location>
</feature>
<dbReference type="Pfam" id="PF08031">
    <property type="entry name" value="BBE"/>
    <property type="match status" value="1"/>
</dbReference>
<dbReference type="PANTHER" id="PTHR42973:SF17">
    <property type="entry name" value="OXIDASE, PUTATIVE (AFU_ORTHOLOGUE AFUA_6G14340)-RELATED"/>
    <property type="match status" value="1"/>
</dbReference>
<sequence length="495" mass="53537">MYSFHRSPSESPPFYIFLSVLLFVGLGNGQNAPLRDCLDAVCAVRGACVTYPGDLLTFALWSKPYNLEFPVTPAAVIRPDDATGVSGAVKCAQKNGYKVQARSGGHSYGNYGLGGADGAVAIDLVKLKDFNMDTKTWHASIGPALRLVELDERLHANGGRAVTHGPCPGIGVGGHFTIGGLGPTSRMWGTSLDHVVEVEVVTADGTIQRASKTKNADLFWALRGAGASFGIVTEFVIRTHPEPGNVVEYTYNFDIGSQEDVGALYKTWQKLVEDPKLDRRFSSIFIVHPVGSVITGVFYGTEAEFRATGIQDRLPHGDISVTGFLGHLLRVAEEGACGLASLPTAFYTKSRAFRNEDLLDDAAVTDIFDYLDKAGSITSPFLIIFNTEGGAVNDTPANATAYPHRDKVMMYQSYGIGVGKVSKSTRDLIDGVHERILRAAPGARSTYAGYIDGYVGQRAAEELYWAGNLPELMEVKKTWDPKQVFRNPQSVEPAK</sequence>
<comment type="caution">
    <text evidence="7">The sequence shown here is derived from an EMBL/GenBank/DDBJ whole genome shotgun (WGS) entry which is preliminary data.</text>
</comment>
<dbReference type="EMBL" id="JABEYC010001194">
    <property type="protein sequence ID" value="KAF4967907.1"/>
    <property type="molecule type" value="Genomic_DNA"/>
</dbReference>
<accession>A0A8H4XAG0</accession>
<evidence type="ECO:0000313" key="8">
    <source>
        <dbReference type="Proteomes" id="UP000635477"/>
    </source>
</evidence>
<reference evidence="7" key="1">
    <citation type="journal article" date="2020" name="BMC Genomics">
        <title>Correction to: Identification and distribution of gene clusters required for synthesis of sphingolipid metabolism inhibitors in diverse species of the filamentous fungus Fusarium.</title>
        <authorList>
            <person name="Kim H.S."/>
            <person name="Lohmar J.M."/>
            <person name="Busman M."/>
            <person name="Brown D.W."/>
            <person name="Naumann T.A."/>
            <person name="Divon H.H."/>
            <person name="Lysoe E."/>
            <person name="Uhlig S."/>
            <person name="Proctor R.H."/>
        </authorList>
    </citation>
    <scope>NUCLEOTIDE SEQUENCE</scope>
    <source>
        <strain evidence="7">NRRL 22465</strain>
    </source>
</reference>
<feature type="domain" description="FAD-binding PCMH-type" evidence="6">
    <location>
        <begin position="69"/>
        <end position="242"/>
    </location>
</feature>
<dbReference type="Pfam" id="PF01565">
    <property type="entry name" value="FAD_binding_4"/>
    <property type="match status" value="1"/>
</dbReference>
<dbReference type="GO" id="GO:0071949">
    <property type="term" value="F:FAD binding"/>
    <property type="evidence" value="ECO:0007669"/>
    <property type="project" value="InterPro"/>
</dbReference>
<comment type="similarity">
    <text evidence="1">Belongs to the oxygen-dependent FAD-linked oxidoreductase family.</text>
</comment>
<evidence type="ECO:0000256" key="2">
    <source>
        <dbReference type="ARBA" id="ARBA00022630"/>
    </source>
</evidence>
<dbReference type="InterPro" id="IPR016166">
    <property type="entry name" value="FAD-bd_PCMH"/>
</dbReference>
<dbReference type="InterPro" id="IPR050416">
    <property type="entry name" value="FAD-linked_Oxidoreductase"/>
</dbReference>
<proteinExistence type="inferred from homology"/>
<evidence type="ECO:0000259" key="6">
    <source>
        <dbReference type="PROSITE" id="PS51387"/>
    </source>
</evidence>
<name>A0A8H4XAG0_9HYPO</name>
<dbReference type="PROSITE" id="PS51387">
    <property type="entry name" value="FAD_PCMH"/>
    <property type="match status" value="1"/>
</dbReference>
<evidence type="ECO:0000313" key="7">
    <source>
        <dbReference type="EMBL" id="KAF4967907.1"/>
    </source>
</evidence>
<protein>
    <recommendedName>
        <fullName evidence="6">FAD-binding PCMH-type domain-containing protein</fullName>
    </recommendedName>
</protein>